<keyword evidence="2" id="KW-1003">Cell membrane</keyword>
<evidence type="ECO:0000256" key="4">
    <source>
        <dbReference type="ARBA" id="ARBA00022989"/>
    </source>
</evidence>
<dbReference type="AlphaFoldDB" id="Q111J1"/>
<dbReference type="NCBIfam" id="TIGR00374">
    <property type="entry name" value="flippase-like domain"/>
    <property type="match status" value="1"/>
</dbReference>
<feature type="transmembrane region" description="Helical" evidence="6">
    <location>
        <begin position="286"/>
        <end position="307"/>
    </location>
</feature>
<proteinExistence type="predicted"/>
<dbReference type="PANTHER" id="PTHR39087">
    <property type="entry name" value="UPF0104 MEMBRANE PROTEIN MJ1595"/>
    <property type="match status" value="1"/>
</dbReference>
<name>Q111J1_TRIEI</name>
<keyword evidence="5 6" id="KW-0472">Membrane</keyword>
<feature type="transmembrane region" description="Helical" evidence="6">
    <location>
        <begin position="113"/>
        <end position="139"/>
    </location>
</feature>
<dbReference type="RefSeq" id="WP_011612195.1">
    <property type="nucleotide sequence ID" value="NC_008312.1"/>
</dbReference>
<dbReference type="PANTHER" id="PTHR39087:SF2">
    <property type="entry name" value="UPF0104 MEMBRANE PROTEIN MJ1595"/>
    <property type="match status" value="1"/>
</dbReference>
<dbReference type="KEGG" id="ter:Tery_2638"/>
<evidence type="ECO:0000256" key="1">
    <source>
        <dbReference type="ARBA" id="ARBA00004651"/>
    </source>
</evidence>
<feature type="transmembrane region" description="Helical" evidence="6">
    <location>
        <begin position="214"/>
        <end position="236"/>
    </location>
</feature>
<dbReference type="HOGENOM" id="CLU_074749_0_0_3"/>
<organism evidence="7">
    <name type="scientific">Trichodesmium erythraeum (strain IMS101)</name>
    <dbReference type="NCBI Taxonomy" id="203124"/>
    <lineage>
        <taxon>Bacteria</taxon>
        <taxon>Bacillati</taxon>
        <taxon>Cyanobacteriota</taxon>
        <taxon>Cyanophyceae</taxon>
        <taxon>Oscillatoriophycideae</taxon>
        <taxon>Oscillatoriales</taxon>
        <taxon>Microcoleaceae</taxon>
        <taxon>Trichodesmium</taxon>
    </lineage>
</organism>
<evidence type="ECO:0000256" key="3">
    <source>
        <dbReference type="ARBA" id="ARBA00022692"/>
    </source>
</evidence>
<accession>Q111J1</accession>
<feature type="transmembrane region" description="Helical" evidence="6">
    <location>
        <begin position="242"/>
        <end position="265"/>
    </location>
</feature>
<evidence type="ECO:0008006" key="8">
    <source>
        <dbReference type="Google" id="ProtNLM"/>
    </source>
</evidence>
<dbReference type="eggNOG" id="COG0392">
    <property type="taxonomic scope" value="Bacteria"/>
</dbReference>
<gene>
    <name evidence="7" type="ordered locus">Tery_2638</name>
</gene>
<sequence length="324" mass="36809">MKRLISLIISLLILIVIYQKINFTGLIKVFQNSHHIWMIISVSMIIPLTMLTAWRLQQLMPKKDKKLSSYLNFGEANQLILAASVLNMILPSKMGDIAKAYFMKKRGNLEGTLSLSIVIFEKACDLVSLLIWCVFGLIVYPEKDLLFWIMTTGVTSGLIICLLLLSSRKFARIFFHIARKFTPKKISSKIDDLENSWIEMHKYFWHDKRQLTKIAVTSIFIWFGHLSQIWFFTLALNASAPFVQSLALSSLAILAGLLPLTFAGVGTRDAAFIMFYKPYFSQEVGAALGLLCTSRYVLPAIAGLPFFGKYLIEMNKMKSLQKSQ</sequence>
<dbReference type="Pfam" id="PF03706">
    <property type="entry name" value="LPG_synthase_TM"/>
    <property type="match status" value="1"/>
</dbReference>
<evidence type="ECO:0000256" key="2">
    <source>
        <dbReference type="ARBA" id="ARBA00022475"/>
    </source>
</evidence>
<keyword evidence="3 6" id="KW-0812">Transmembrane</keyword>
<evidence type="ECO:0000256" key="6">
    <source>
        <dbReference type="SAM" id="Phobius"/>
    </source>
</evidence>
<evidence type="ECO:0000313" key="7">
    <source>
        <dbReference type="EMBL" id="ABG51833.1"/>
    </source>
</evidence>
<protein>
    <recommendedName>
        <fullName evidence="8">Flippase-like domain-containing protein</fullName>
    </recommendedName>
</protein>
<dbReference type="GO" id="GO:0005886">
    <property type="term" value="C:plasma membrane"/>
    <property type="evidence" value="ECO:0007669"/>
    <property type="project" value="UniProtKB-SubCell"/>
</dbReference>
<keyword evidence="4 6" id="KW-1133">Transmembrane helix</keyword>
<comment type="subcellular location">
    <subcellularLocation>
        <location evidence="1">Cell membrane</location>
        <topology evidence="1">Multi-pass membrane protein</topology>
    </subcellularLocation>
</comment>
<dbReference type="STRING" id="203124.Tery_2638"/>
<feature type="transmembrane region" description="Helical" evidence="6">
    <location>
        <begin position="145"/>
        <end position="165"/>
    </location>
</feature>
<evidence type="ECO:0000256" key="5">
    <source>
        <dbReference type="ARBA" id="ARBA00023136"/>
    </source>
</evidence>
<dbReference type="InterPro" id="IPR022791">
    <property type="entry name" value="L-PG_synthase/AglD"/>
</dbReference>
<dbReference type="OrthoDB" id="8111405at2"/>
<feature type="transmembrane region" description="Helical" evidence="6">
    <location>
        <begin position="35"/>
        <end position="56"/>
    </location>
</feature>
<reference evidence="7" key="1">
    <citation type="submission" date="2006-06" db="EMBL/GenBank/DDBJ databases">
        <title>Complete sequence of Trichodesmium erythraeum IMS101.</title>
        <authorList>
            <consortium name="US DOE Joint Genome Institute"/>
            <person name="Copeland A."/>
            <person name="Lucas S."/>
            <person name="Lapidus A."/>
            <person name="Barry K."/>
            <person name="Detter J.C."/>
            <person name="Glavina del Rio T."/>
            <person name="Hammon N."/>
            <person name="Israni S."/>
            <person name="Dalin E."/>
            <person name="Tice H."/>
            <person name="Pitluck S."/>
            <person name="Kiss H."/>
            <person name="Munk A.C."/>
            <person name="Brettin T."/>
            <person name="Bruce D."/>
            <person name="Han C."/>
            <person name="Tapia R."/>
            <person name="Gilna P."/>
            <person name="Schmutz J."/>
            <person name="Larimer F."/>
            <person name="Land M."/>
            <person name="Hauser L."/>
            <person name="Kyrpides N."/>
            <person name="Kim E."/>
            <person name="Richardson P."/>
        </authorList>
    </citation>
    <scope>NUCLEOTIDE SEQUENCE [LARGE SCALE GENOMIC DNA]</scope>
    <source>
        <strain evidence="7">IMS101</strain>
    </source>
</reference>
<dbReference type="EMBL" id="CP000393">
    <property type="protein sequence ID" value="ABG51833.1"/>
    <property type="molecule type" value="Genomic_DNA"/>
</dbReference>